<evidence type="ECO:0000259" key="9">
    <source>
        <dbReference type="PROSITE" id="PS50157"/>
    </source>
</evidence>
<proteinExistence type="predicted"/>
<protein>
    <recommendedName>
        <fullName evidence="9">C2H2-type domain-containing protein</fullName>
    </recommendedName>
</protein>
<keyword evidence="5" id="KW-0539">Nucleus</keyword>
<feature type="domain" description="C2H2-type" evidence="9">
    <location>
        <begin position="46"/>
        <end position="73"/>
    </location>
</feature>
<keyword evidence="4" id="KW-0804">Transcription</keyword>
<dbReference type="PROSITE" id="PS00028">
    <property type="entry name" value="ZINC_FINGER_C2H2_1"/>
    <property type="match status" value="2"/>
</dbReference>
<keyword evidence="6" id="KW-0863">Zinc-finger</keyword>
<dbReference type="Gene3D" id="3.30.160.60">
    <property type="entry name" value="Classic Zinc Finger"/>
    <property type="match status" value="2"/>
</dbReference>
<dbReference type="GO" id="GO:0008270">
    <property type="term" value="F:zinc ion binding"/>
    <property type="evidence" value="ECO:0007669"/>
    <property type="project" value="UniProtKB-KW"/>
</dbReference>
<dbReference type="SMART" id="SM00355">
    <property type="entry name" value="ZnF_C2H2"/>
    <property type="match status" value="2"/>
</dbReference>
<evidence type="ECO:0000256" key="6">
    <source>
        <dbReference type="PROSITE-ProRule" id="PRU00042"/>
    </source>
</evidence>
<evidence type="ECO:0000256" key="8">
    <source>
        <dbReference type="SAM" id="Phobius"/>
    </source>
</evidence>
<evidence type="ECO:0000313" key="10">
    <source>
        <dbReference type="EMBL" id="KAG4425983.1"/>
    </source>
</evidence>
<feature type="region of interest" description="Disordered" evidence="7">
    <location>
        <begin position="655"/>
        <end position="674"/>
    </location>
</feature>
<feature type="region of interest" description="Disordered" evidence="7">
    <location>
        <begin position="1"/>
        <end position="39"/>
    </location>
</feature>
<reference evidence="10" key="1">
    <citation type="submission" date="2021-02" db="EMBL/GenBank/DDBJ databases">
        <title>Genome sequence Cadophora malorum strain M34.</title>
        <authorList>
            <person name="Stefanovic E."/>
            <person name="Vu D."/>
            <person name="Scully C."/>
            <person name="Dijksterhuis J."/>
            <person name="Roader J."/>
            <person name="Houbraken J."/>
        </authorList>
    </citation>
    <scope>NUCLEOTIDE SEQUENCE</scope>
    <source>
        <strain evidence="10">M34</strain>
    </source>
</reference>
<dbReference type="InterPro" id="IPR036236">
    <property type="entry name" value="Znf_C2H2_sf"/>
</dbReference>
<dbReference type="EMBL" id="JAFJYH010000006">
    <property type="protein sequence ID" value="KAG4425983.1"/>
    <property type="molecule type" value="Genomic_DNA"/>
</dbReference>
<sequence length="886" mass="97955">MSTFRANHVAENVPSVDYPDPELDSVPEHLARSTASSRSKSQQDAFSCGLCDKVFNRRENLSRHLKTHDTPSHCCSICGKGFTRSDLMKRHEAGHERWDNAEAKPGRRPAKRRKQNEENNHDVLSNSSDFIAGHGGEILDEGHAHSPMTSHHSGFEAETYQGISPASQIQHSHGLLGQPHGSVPGMEGSTDEFPNFPYDVDMSFEPFDFSSFLIPQDMAPLGHEWFSFDFYSAMRETGNELGGLGGIGPSPASADTWGSIEPSREQPLAEVNNKPYQGLHQDGPVSRISSPPNEASEEDKWPFQWNPNSQQILSAHPISIPDSHPLFHTHDPRFDITEATLAQLESFIQPHFTECPSAKRSFVLPPLAAVNVFIGLFFKHCSPQMPVLHHATVNTNKDLPPPLIAAMIVIGAIYSHLKHTRRFAIVLLDAIRWHLQVAVECNNALMRSPMIIYAQALIVHTGLWCGNKRAFEFAEVGRGALVTYIRRIKFGEQLPISTTHTMTGSALDSDWRKWVQEESQKRLAWVVYTIDSQFPSLLNLPPTISVGEVRDLGCPCDEEFWAASSARTWKHLLGPAPVPPSRSFAAAVGPFVLGGDVTSKRDGSEMRSGQLPALNLNPWSAFLVLTTVTHHIYQITQEDIISRTFIDEDEWAPDEARLHGSESDTSPSRPLKSAARSRIADSLHSFASAYLLSRHPTRDASTEYFTRSSHILHRLSTILLFVPLPNLQSAIGKDGTAGIAQAMSSLSSWARSSPSNAEQVAQRAVQAIMSLSPPDSNSHISSGYLDTAPYSLIAIFLCHVILWALVSVSAKDQRMQLLERLELDEDLRSSSFISLLRSDAEVGEGDGTGRVQKKVLFRSGAEMLTRLGTWGAGLNLALLLQRRAEM</sequence>
<dbReference type="Proteomes" id="UP000664132">
    <property type="component" value="Unassembled WGS sequence"/>
</dbReference>
<dbReference type="CDD" id="cd12148">
    <property type="entry name" value="fungal_TF_MHR"/>
    <property type="match status" value="1"/>
</dbReference>
<dbReference type="InterPro" id="IPR007219">
    <property type="entry name" value="XnlR_reg_dom"/>
</dbReference>
<keyword evidence="8" id="KW-0472">Membrane</keyword>
<dbReference type="PANTHER" id="PTHR47660">
    <property type="entry name" value="TRANSCRIPTION FACTOR WITH C2H2 AND ZN(2)-CYS(6) DNA BINDING DOMAIN (EUROFUNG)-RELATED-RELATED"/>
    <property type="match status" value="1"/>
</dbReference>
<evidence type="ECO:0000256" key="4">
    <source>
        <dbReference type="ARBA" id="ARBA00023163"/>
    </source>
</evidence>
<organism evidence="10 11">
    <name type="scientific">Cadophora malorum</name>
    <dbReference type="NCBI Taxonomy" id="108018"/>
    <lineage>
        <taxon>Eukaryota</taxon>
        <taxon>Fungi</taxon>
        <taxon>Dikarya</taxon>
        <taxon>Ascomycota</taxon>
        <taxon>Pezizomycotina</taxon>
        <taxon>Leotiomycetes</taxon>
        <taxon>Helotiales</taxon>
        <taxon>Ploettnerulaceae</taxon>
        <taxon>Cadophora</taxon>
    </lineage>
</organism>
<dbReference type="PANTHER" id="PTHR47660:SF2">
    <property type="entry name" value="TRANSCRIPTION FACTOR WITH C2H2 AND ZN(2)-CYS(6) DNA BINDING DOMAIN (EUROFUNG)"/>
    <property type="match status" value="1"/>
</dbReference>
<keyword evidence="11" id="KW-1185">Reference proteome</keyword>
<evidence type="ECO:0000256" key="3">
    <source>
        <dbReference type="ARBA" id="ARBA00023015"/>
    </source>
</evidence>
<name>A0A8H7WJ57_9HELO</name>
<dbReference type="PROSITE" id="PS50157">
    <property type="entry name" value="ZINC_FINGER_C2H2_2"/>
    <property type="match status" value="2"/>
</dbReference>
<feature type="region of interest" description="Disordered" evidence="7">
    <location>
        <begin position="281"/>
        <end position="300"/>
    </location>
</feature>
<evidence type="ECO:0000313" key="11">
    <source>
        <dbReference type="Proteomes" id="UP000664132"/>
    </source>
</evidence>
<feature type="compositionally biased region" description="Basic and acidic residues" evidence="7">
    <location>
        <begin position="93"/>
        <end position="105"/>
    </location>
</feature>
<dbReference type="AlphaFoldDB" id="A0A8H7WJ57"/>
<dbReference type="GO" id="GO:0006351">
    <property type="term" value="P:DNA-templated transcription"/>
    <property type="evidence" value="ECO:0007669"/>
    <property type="project" value="InterPro"/>
</dbReference>
<dbReference type="Pfam" id="PF04082">
    <property type="entry name" value="Fungal_trans"/>
    <property type="match status" value="1"/>
</dbReference>
<dbReference type="SUPFAM" id="SSF57667">
    <property type="entry name" value="beta-beta-alpha zinc fingers"/>
    <property type="match status" value="1"/>
</dbReference>
<evidence type="ECO:0000256" key="1">
    <source>
        <dbReference type="ARBA" id="ARBA00022723"/>
    </source>
</evidence>
<evidence type="ECO:0000256" key="7">
    <source>
        <dbReference type="SAM" id="MobiDB-lite"/>
    </source>
</evidence>
<keyword evidence="8" id="KW-1133">Transmembrane helix</keyword>
<feature type="transmembrane region" description="Helical" evidence="8">
    <location>
        <begin position="790"/>
        <end position="810"/>
    </location>
</feature>
<feature type="region of interest" description="Disordered" evidence="7">
    <location>
        <begin position="93"/>
        <end position="152"/>
    </location>
</feature>
<keyword evidence="8" id="KW-0812">Transmembrane</keyword>
<keyword evidence="1" id="KW-0479">Metal-binding</keyword>
<feature type="domain" description="C2H2-type" evidence="9">
    <location>
        <begin position="73"/>
        <end position="95"/>
    </location>
</feature>
<keyword evidence="3" id="KW-0805">Transcription regulation</keyword>
<evidence type="ECO:0000256" key="2">
    <source>
        <dbReference type="ARBA" id="ARBA00022833"/>
    </source>
</evidence>
<dbReference type="InterPro" id="IPR013087">
    <property type="entry name" value="Znf_C2H2_type"/>
</dbReference>
<dbReference type="OrthoDB" id="1405595at2759"/>
<keyword evidence="2" id="KW-0862">Zinc</keyword>
<accession>A0A8H7WJ57</accession>
<feature type="region of interest" description="Disordered" evidence="7">
    <location>
        <begin position="166"/>
        <end position="194"/>
    </location>
</feature>
<dbReference type="GO" id="GO:0003677">
    <property type="term" value="F:DNA binding"/>
    <property type="evidence" value="ECO:0007669"/>
    <property type="project" value="InterPro"/>
</dbReference>
<gene>
    <name evidence="10" type="ORF">IFR04_000927</name>
</gene>
<evidence type="ECO:0000256" key="5">
    <source>
        <dbReference type="ARBA" id="ARBA00023242"/>
    </source>
</evidence>
<comment type="caution">
    <text evidence="10">The sequence shown here is derived from an EMBL/GenBank/DDBJ whole genome shotgun (WGS) entry which is preliminary data.</text>
</comment>
<dbReference type="Pfam" id="PF00096">
    <property type="entry name" value="zf-C2H2"/>
    <property type="match status" value="1"/>
</dbReference>